<sequence length="83" mass="8913">MISVLPTPYTIALLYLALGSTRSPLGPRQFNNIFTISVLSTSTASIIALLFSTVGLTHSPLCSRHLNKDVTILLSPFVIAVIN</sequence>
<protein>
    <submittedName>
        <fullName evidence="2">Uncharacterized protein</fullName>
    </submittedName>
</protein>
<evidence type="ECO:0000256" key="1">
    <source>
        <dbReference type="SAM" id="Phobius"/>
    </source>
</evidence>
<keyword evidence="1" id="KW-0812">Transmembrane</keyword>
<name>A0A6C0CZM5_9ZZZZ</name>
<organism evidence="2">
    <name type="scientific">viral metagenome</name>
    <dbReference type="NCBI Taxonomy" id="1070528"/>
    <lineage>
        <taxon>unclassified sequences</taxon>
        <taxon>metagenomes</taxon>
        <taxon>organismal metagenomes</taxon>
    </lineage>
</organism>
<dbReference type="EMBL" id="MN739515">
    <property type="protein sequence ID" value="QHT09771.1"/>
    <property type="molecule type" value="Genomic_DNA"/>
</dbReference>
<dbReference type="AlphaFoldDB" id="A0A6C0CZM5"/>
<feature type="transmembrane region" description="Helical" evidence="1">
    <location>
        <begin position="33"/>
        <end position="56"/>
    </location>
</feature>
<reference evidence="2" key="1">
    <citation type="journal article" date="2020" name="Nature">
        <title>Giant virus diversity and host interactions through global metagenomics.</title>
        <authorList>
            <person name="Schulz F."/>
            <person name="Roux S."/>
            <person name="Paez-Espino D."/>
            <person name="Jungbluth S."/>
            <person name="Walsh D.A."/>
            <person name="Denef V.J."/>
            <person name="McMahon K.D."/>
            <person name="Konstantinidis K.T."/>
            <person name="Eloe-Fadrosh E.A."/>
            <person name="Kyrpides N.C."/>
            <person name="Woyke T."/>
        </authorList>
    </citation>
    <scope>NUCLEOTIDE SEQUENCE</scope>
    <source>
        <strain evidence="2">GVMAG-M-3300023174-102</strain>
    </source>
</reference>
<proteinExistence type="predicted"/>
<keyword evidence="1" id="KW-1133">Transmembrane helix</keyword>
<accession>A0A6C0CZM5</accession>
<evidence type="ECO:0000313" key="2">
    <source>
        <dbReference type="EMBL" id="QHT09771.1"/>
    </source>
</evidence>
<keyword evidence="1" id="KW-0472">Membrane</keyword>